<accession>A0A176W8V8</accession>
<feature type="signal peptide" evidence="2">
    <location>
        <begin position="1"/>
        <end position="15"/>
    </location>
</feature>
<organism evidence="3 4">
    <name type="scientific">Marchantia polymorpha subsp. ruderalis</name>
    <dbReference type="NCBI Taxonomy" id="1480154"/>
    <lineage>
        <taxon>Eukaryota</taxon>
        <taxon>Viridiplantae</taxon>
        <taxon>Streptophyta</taxon>
        <taxon>Embryophyta</taxon>
        <taxon>Marchantiophyta</taxon>
        <taxon>Marchantiopsida</taxon>
        <taxon>Marchantiidae</taxon>
        <taxon>Marchantiales</taxon>
        <taxon>Marchantiaceae</taxon>
        <taxon>Marchantia</taxon>
    </lineage>
</organism>
<feature type="region of interest" description="Disordered" evidence="1">
    <location>
        <begin position="60"/>
        <end position="119"/>
    </location>
</feature>
<evidence type="ECO:0000256" key="2">
    <source>
        <dbReference type="SAM" id="SignalP"/>
    </source>
</evidence>
<protein>
    <submittedName>
        <fullName evidence="3">Uncharacterized protein</fullName>
    </submittedName>
</protein>
<comment type="caution">
    <text evidence="3">The sequence shown here is derived from an EMBL/GenBank/DDBJ whole genome shotgun (WGS) entry which is preliminary data.</text>
</comment>
<dbReference type="EMBL" id="LVLJ01001645">
    <property type="protein sequence ID" value="OAE28845.1"/>
    <property type="molecule type" value="Genomic_DNA"/>
</dbReference>
<dbReference type="AlphaFoldDB" id="A0A176W8V8"/>
<dbReference type="Proteomes" id="UP000077202">
    <property type="component" value="Unassembled WGS sequence"/>
</dbReference>
<feature type="chain" id="PRO_5012339445" evidence="2">
    <location>
        <begin position="16"/>
        <end position="119"/>
    </location>
</feature>
<evidence type="ECO:0000313" key="3">
    <source>
        <dbReference type="EMBL" id="OAE28845.1"/>
    </source>
</evidence>
<evidence type="ECO:0000313" key="4">
    <source>
        <dbReference type="Proteomes" id="UP000077202"/>
    </source>
</evidence>
<keyword evidence="2" id="KW-0732">Signal</keyword>
<sequence>MSLIMNSFLLNGVMGAEVLARSMNTHASVNSASVSDRPDSGNAISIMFATVVNGTHLKMKAPAVNTRSSKQEESASGQKAGVPKQGAGHVDEDHHDLQSPNSAQEKVPSSPPKKQNPFV</sequence>
<reference evidence="3" key="1">
    <citation type="submission" date="2016-03" db="EMBL/GenBank/DDBJ databases">
        <title>Mechanisms controlling the formation of the plant cell surface in tip-growing cells are functionally conserved among land plants.</title>
        <authorList>
            <person name="Honkanen S."/>
            <person name="Jones V.A."/>
            <person name="Morieri G."/>
            <person name="Champion C."/>
            <person name="Hetherington A.J."/>
            <person name="Kelly S."/>
            <person name="Saint-Marcoux D."/>
            <person name="Proust H."/>
            <person name="Prescott H."/>
            <person name="Dolan L."/>
        </authorList>
    </citation>
    <scope>NUCLEOTIDE SEQUENCE [LARGE SCALE GENOMIC DNA]</scope>
    <source>
        <tissue evidence="3">Whole gametophyte</tissue>
    </source>
</reference>
<proteinExistence type="predicted"/>
<evidence type="ECO:0000256" key="1">
    <source>
        <dbReference type="SAM" id="MobiDB-lite"/>
    </source>
</evidence>
<keyword evidence="4" id="KW-1185">Reference proteome</keyword>
<name>A0A176W8V8_MARPO</name>
<gene>
    <name evidence="3" type="ORF">AXG93_684s1240</name>
</gene>